<dbReference type="InterPro" id="IPR000315">
    <property type="entry name" value="Znf_B-box"/>
</dbReference>
<evidence type="ECO:0000256" key="8">
    <source>
        <dbReference type="SAM" id="MobiDB-lite"/>
    </source>
</evidence>
<evidence type="ECO:0000313" key="12">
    <source>
        <dbReference type="Proteomes" id="UP000504630"/>
    </source>
</evidence>
<feature type="compositionally biased region" description="Low complexity" evidence="8">
    <location>
        <begin position="485"/>
        <end position="503"/>
    </location>
</feature>
<feature type="region of interest" description="Disordered" evidence="8">
    <location>
        <begin position="404"/>
        <end position="570"/>
    </location>
</feature>
<dbReference type="Gene3D" id="3.30.40.10">
    <property type="entry name" value="Zinc/RING finger domain, C3HC4 (zinc finger)"/>
    <property type="match status" value="1"/>
</dbReference>
<evidence type="ECO:0000256" key="2">
    <source>
        <dbReference type="ARBA" id="ARBA00022723"/>
    </source>
</evidence>
<dbReference type="SUPFAM" id="SSF57845">
    <property type="entry name" value="B-box zinc-binding domain"/>
    <property type="match status" value="1"/>
</dbReference>
<dbReference type="PANTHER" id="PTHR25465:SF12">
    <property type="entry name" value="E3 UBIQUITIN_ISG15 LIGASE TRIM25 ISOFORM X1"/>
    <property type="match status" value="1"/>
</dbReference>
<evidence type="ECO:0000256" key="1">
    <source>
        <dbReference type="ARBA" id="ARBA00022588"/>
    </source>
</evidence>
<evidence type="ECO:0000259" key="9">
    <source>
        <dbReference type="PROSITE" id="PS50089"/>
    </source>
</evidence>
<dbReference type="PROSITE" id="PS00518">
    <property type="entry name" value="ZF_RING_1"/>
    <property type="match status" value="1"/>
</dbReference>
<dbReference type="GeneID" id="115018635"/>
<dbReference type="Pfam" id="PF25600">
    <property type="entry name" value="TRIM_CC"/>
    <property type="match status" value="1"/>
</dbReference>
<dbReference type="InterPro" id="IPR051051">
    <property type="entry name" value="E3_ubiq-ligase_TRIM/RNF"/>
</dbReference>
<feature type="compositionally biased region" description="Basic and acidic residues" evidence="8">
    <location>
        <begin position="436"/>
        <end position="448"/>
    </location>
</feature>
<feature type="domain" description="B30.2/SPRY" evidence="11">
    <location>
        <begin position="610"/>
        <end position="806"/>
    </location>
</feature>
<dbReference type="Pfam" id="PF13765">
    <property type="entry name" value="PRY"/>
    <property type="match status" value="1"/>
</dbReference>
<keyword evidence="4" id="KW-0862">Zinc</keyword>
<dbReference type="InterPro" id="IPR013083">
    <property type="entry name" value="Znf_RING/FYVE/PHD"/>
</dbReference>
<keyword evidence="13" id="KW-0436">Ligase</keyword>
<dbReference type="InterPro" id="IPR043136">
    <property type="entry name" value="B30.2/SPRY_sf"/>
</dbReference>
<dbReference type="CTD" id="448857"/>
<keyword evidence="12" id="KW-1185">Reference proteome</keyword>
<dbReference type="InterPro" id="IPR017907">
    <property type="entry name" value="Znf_RING_CS"/>
</dbReference>
<dbReference type="OrthoDB" id="6270329at2759"/>
<protein>
    <submittedName>
        <fullName evidence="13">LOW QUALITY PROTEIN: E3 ubiquitin/ISG15 ligase TRIM25</fullName>
    </submittedName>
</protein>
<dbReference type="InterPro" id="IPR003879">
    <property type="entry name" value="Butyrophylin_SPRY"/>
</dbReference>
<dbReference type="Proteomes" id="UP000504630">
    <property type="component" value="Chromosome 2"/>
</dbReference>
<dbReference type="InterPro" id="IPR013320">
    <property type="entry name" value="ConA-like_dom_sf"/>
</dbReference>
<name>A0A6J2R0H5_COTGO</name>
<evidence type="ECO:0000256" key="7">
    <source>
        <dbReference type="SAM" id="Coils"/>
    </source>
</evidence>
<feature type="compositionally biased region" description="Low complexity" evidence="8">
    <location>
        <begin position="93"/>
        <end position="105"/>
    </location>
</feature>
<dbReference type="GO" id="GO:0008270">
    <property type="term" value="F:zinc ion binding"/>
    <property type="evidence" value="ECO:0007669"/>
    <property type="project" value="UniProtKB-KW"/>
</dbReference>
<keyword evidence="5" id="KW-0391">Immunity</keyword>
<feature type="compositionally biased region" description="Low complexity" evidence="8">
    <location>
        <begin position="549"/>
        <end position="561"/>
    </location>
</feature>
<feature type="compositionally biased region" description="Basic and acidic residues" evidence="8">
    <location>
        <begin position="455"/>
        <end position="472"/>
    </location>
</feature>
<dbReference type="CDD" id="cd19769">
    <property type="entry name" value="Bbox2_TRIM16-like"/>
    <property type="match status" value="1"/>
</dbReference>
<dbReference type="Gene3D" id="3.30.160.60">
    <property type="entry name" value="Classic Zinc Finger"/>
    <property type="match status" value="1"/>
</dbReference>
<dbReference type="PROSITE" id="PS50119">
    <property type="entry name" value="ZF_BBOX"/>
    <property type="match status" value="1"/>
</dbReference>
<feature type="domain" description="B box-type" evidence="10">
    <location>
        <begin position="162"/>
        <end position="202"/>
    </location>
</feature>
<dbReference type="InterPro" id="IPR058030">
    <property type="entry name" value="TRIM8/14/16/25/29/45/65_CC"/>
</dbReference>
<keyword evidence="2" id="KW-0479">Metal-binding</keyword>
<dbReference type="KEGG" id="cgob:115018635"/>
<dbReference type="Pfam" id="PF15227">
    <property type="entry name" value="zf-C3HC4_4"/>
    <property type="match status" value="1"/>
</dbReference>
<gene>
    <name evidence="13" type="primary">trim25l</name>
</gene>
<feature type="compositionally biased region" description="Basic and acidic residues" evidence="8">
    <location>
        <begin position="83"/>
        <end position="92"/>
    </location>
</feature>
<dbReference type="SMART" id="SM00589">
    <property type="entry name" value="PRY"/>
    <property type="match status" value="1"/>
</dbReference>
<dbReference type="AlphaFoldDB" id="A0A6J2R0H5"/>
<evidence type="ECO:0000259" key="10">
    <source>
        <dbReference type="PROSITE" id="PS50119"/>
    </source>
</evidence>
<sequence>MSAKLWTEEQFNCPVCLDLPNDPVTIPCGHSYCMGCIKDYWSKGDSEGVYSCPQCRKTFCPKPFLSRNTMLAEAVEQLRKGANKADVRESMRSGRGVASSSSRSKGKLSSSAAVCDMCKGEQQAAVKSCLVCMSSFCDAHLKPHRTKKSLKQHELIAPISNLAEKICIQHKYLQEFFCRQCKIFVCWLCTSNQHKGHECVSTKAERLEKQKVMSELHTDNQQKLRDREQELKDMKKMMEVMKRSSDRVHGDTEQVLSELQRSVERLQELLEEVLDQASMEKMGQAQEVTNTLEAEIKELKKRDKEMKDLASCEDHIHYLEKYDSMCSPLESGDLPVVVVNPEASFEPARDAILDLRDRVEELCNQELGKITKQVNDTTLFTLGNSNRDAGLKGGIFKLFSGLGSRNTNSRSPAPTPSVLVGARTDIRGHGIGLKSQDVRSRDTPRADKGNTSSPRPRDRQRREERETVRETNPRPSPTPNRRESQSLWSRSSQSQAVPAAPVQTPTPIPAAPTPAPAPAPAPSPASTGGSGFSRMASISSLFRSHRRGTTPATPATPANNTLSQGENPWGMAALSETPTEINPSLFLDSPTPGTMNHAPAFPTLREINLDSIQAPEPRSREEFLQYALVLTLDTNTAHRRLTLSEGNTKATLQAAVQPYANTHQRFDGWTQVMCESPLYAQRCYWEVEWRGRGSSLGVAYGALNRKGLDARSGLGYNAQSWTLELSDTCCSAMHDNEKKDIPVTYSPRLGIYLDLSMGSLAFYSVAESMTHLHTFRANFTQPLYAAFGVGSGVGVGLDFALGQFSSSSDSIKICPM</sequence>
<dbReference type="SUPFAM" id="SSF57850">
    <property type="entry name" value="RING/U-box"/>
    <property type="match status" value="1"/>
</dbReference>
<dbReference type="SMART" id="SM00449">
    <property type="entry name" value="SPRY"/>
    <property type="match status" value="1"/>
</dbReference>
<keyword evidence="7" id="KW-0175">Coiled coil</keyword>
<keyword evidence="1" id="KW-0399">Innate immunity</keyword>
<dbReference type="PROSITE" id="PS50089">
    <property type="entry name" value="ZF_RING_2"/>
    <property type="match status" value="1"/>
</dbReference>
<accession>A0A6J2R0H5</accession>
<evidence type="ECO:0000256" key="4">
    <source>
        <dbReference type="ARBA" id="ARBA00022833"/>
    </source>
</evidence>
<organism evidence="12 13">
    <name type="scientific">Cottoperca gobio</name>
    <name type="common">Frogmouth</name>
    <name type="synonym">Aphritis gobio</name>
    <dbReference type="NCBI Taxonomy" id="56716"/>
    <lineage>
        <taxon>Eukaryota</taxon>
        <taxon>Metazoa</taxon>
        <taxon>Chordata</taxon>
        <taxon>Craniata</taxon>
        <taxon>Vertebrata</taxon>
        <taxon>Euteleostomi</taxon>
        <taxon>Actinopterygii</taxon>
        <taxon>Neopterygii</taxon>
        <taxon>Teleostei</taxon>
        <taxon>Neoteleostei</taxon>
        <taxon>Acanthomorphata</taxon>
        <taxon>Eupercaria</taxon>
        <taxon>Perciformes</taxon>
        <taxon>Notothenioidei</taxon>
        <taxon>Bovichtidae</taxon>
        <taxon>Cottoperca</taxon>
    </lineage>
</organism>
<dbReference type="Pfam" id="PF00643">
    <property type="entry name" value="zf-B_box"/>
    <property type="match status" value="1"/>
</dbReference>
<dbReference type="InterPro" id="IPR003877">
    <property type="entry name" value="SPRY_dom"/>
</dbReference>
<evidence type="ECO:0000256" key="6">
    <source>
        <dbReference type="PROSITE-ProRule" id="PRU00024"/>
    </source>
</evidence>
<dbReference type="PRINTS" id="PR01407">
    <property type="entry name" value="BUTYPHLNCDUF"/>
</dbReference>
<dbReference type="SUPFAM" id="SSF49899">
    <property type="entry name" value="Concanavalin A-like lectins/glucanases"/>
    <property type="match status" value="1"/>
</dbReference>
<dbReference type="InterPro" id="IPR001870">
    <property type="entry name" value="B30.2/SPRY"/>
</dbReference>
<dbReference type="RefSeq" id="XP_029303601.1">
    <property type="nucleotide sequence ID" value="XM_029447741.1"/>
</dbReference>
<dbReference type="Pfam" id="PF00622">
    <property type="entry name" value="SPRY"/>
    <property type="match status" value="1"/>
</dbReference>
<dbReference type="Gene3D" id="2.60.120.920">
    <property type="match status" value="1"/>
</dbReference>
<feature type="coiled-coil region" evidence="7">
    <location>
        <begin position="224"/>
        <end position="309"/>
    </location>
</feature>
<dbReference type="CDD" id="cd16040">
    <property type="entry name" value="SPRY_PRY_SNTX"/>
    <property type="match status" value="1"/>
</dbReference>
<dbReference type="PROSITE" id="PS50188">
    <property type="entry name" value="B302_SPRY"/>
    <property type="match status" value="1"/>
</dbReference>
<evidence type="ECO:0000256" key="5">
    <source>
        <dbReference type="ARBA" id="ARBA00022859"/>
    </source>
</evidence>
<dbReference type="InParanoid" id="A0A6J2R0H5"/>
<feature type="domain" description="RING-type" evidence="9">
    <location>
        <begin position="13"/>
        <end position="56"/>
    </location>
</feature>
<dbReference type="InterPro" id="IPR006574">
    <property type="entry name" value="PRY"/>
</dbReference>
<dbReference type="InterPro" id="IPR001841">
    <property type="entry name" value="Znf_RING"/>
</dbReference>
<keyword evidence="3 6" id="KW-0863">Zinc-finger</keyword>
<evidence type="ECO:0000313" key="13">
    <source>
        <dbReference type="RefSeq" id="XP_029303601.1"/>
    </source>
</evidence>
<evidence type="ECO:0000259" key="11">
    <source>
        <dbReference type="PROSITE" id="PS50188"/>
    </source>
</evidence>
<proteinExistence type="predicted"/>
<reference evidence="13" key="1">
    <citation type="submission" date="2025-08" db="UniProtKB">
        <authorList>
            <consortium name="RefSeq"/>
        </authorList>
    </citation>
    <scope>IDENTIFICATION</scope>
</reference>
<evidence type="ECO:0000256" key="3">
    <source>
        <dbReference type="ARBA" id="ARBA00022771"/>
    </source>
</evidence>
<dbReference type="CDD" id="cd19802">
    <property type="entry name" value="Bbox1_TRIM8-like"/>
    <property type="match status" value="1"/>
</dbReference>
<dbReference type="PANTHER" id="PTHR25465">
    <property type="entry name" value="B-BOX DOMAIN CONTAINING"/>
    <property type="match status" value="1"/>
</dbReference>
<dbReference type="GO" id="GO:0005737">
    <property type="term" value="C:cytoplasm"/>
    <property type="evidence" value="ECO:0007669"/>
    <property type="project" value="UniProtKB-ARBA"/>
</dbReference>
<dbReference type="SMART" id="SM00184">
    <property type="entry name" value="RING"/>
    <property type="match status" value="1"/>
</dbReference>
<feature type="compositionally biased region" description="Pro residues" evidence="8">
    <location>
        <begin position="504"/>
        <end position="523"/>
    </location>
</feature>
<dbReference type="FunCoup" id="A0A6J2R0H5">
    <property type="interactions" value="1"/>
</dbReference>
<dbReference type="GO" id="GO:0045087">
    <property type="term" value="P:innate immune response"/>
    <property type="evidence" value="ECO:0007669"/>
    <property type="project" value="UniProtKB-KW"/>
</dbReference>
<dbReference type="Gene3D" id="4.10.830.40">
    <property type="match status" value="1"/>
</dbReference>
<feature type="region of interest" description="Disordered" evidence="8">
    <location>
        <begin position="83"/>
        <end position="105"/>
    </location>
</feature>